<organism evidence="1 2">
    <name type="scientific">Sphaerisporangium corydalis</name>
    <dbReference type="NCBI Taxonomy" id="1441875"/>
    <lineage>
        <taxon>Bacteria</taxon>
        <taxon>Bacillati</taxon>
        <taxon>Actinomycetota</taxon>
        <taxon>Actinomycetes</taxon>
        <taxon>Streptosporangiales</taxon>
        <taxon>Streptosporangiaceae</taxon>
        <taxon>Sphaerisporangium</taxon>
    </lineage>
</organism>
<name>A0ABV9E7C0_9ACTN</name>
<dbReference type="Proteomes" id="UP001595891">
    <property type="component" value="Unassembled WGS sequence"/>
</dbReference>
<reference evidence="2" key="1">
    <citation type="journal article" date="2019" name="Int. J. Syst. Evol. Microbiol.">
        <title>The Global Catalogue of Microorganisms (GCM) 10K type strain sequencing project: providing services to taxonomists for standard genome sequencing and annotation.</title>
        <authorList>
            <consortium name="The Broad Institute Genomics Platform"/>
            <consortium name="The Broad Institute Genome Sequencing Center for Infectious Disease"/>
            <person name="Wu L."/>
            <person name="Ma J."/>
        </authorList>
    </citation>
    <scope>NUCLEOTIDE SEQUENCE [LARGE SCALE GENOMIC DNA]</scope>
    <source>
        <strain evidence="2">CCUG 49560</strain>
    </source>
</reference>
<proteinExistence type="predicted"/>
<protein>
    <submittedName>
        <fullName evidence="1">Uncharacterized protein</fullName>
    </submittedName>
</protein>
<gene>
    <name evidence="1" type="ORF">ACFO8L_04985</name>
</gene>
<keyword evidence="2" id="KW-1185">Reference proteome</keyword>
<dbReference type="EMBL" id="JBHSFN010000002">
    <property type="protein sequence ID" value="MFC4585411.1"/>
    <property type="molecule type" value="Genomic_DNA"/>
</dbReference>
<dbReference type="RefSeq" id="WP_262850765.1">
    <property type="nucleotide sequence ID" value="NZ_JANZYP010000117.1"/>
</dbReference>
<evidence type="ECO:0000313" key="1">
    <source>
        <dbReference type="EMBL" id="MFC4585411.1"/>
    </source>
</evidence>
<evidence type="ECO:0000313" key="2">
    <source>
        <dbReference type="Proteomes" id="UP001595891"/>
    </source>
</evidence>
<comment type="caution">
    <text evidence="1">The sequence shown here is derived from an EMBL/GenBank/DDBJ whole genome shotgun (WGS) entry which is preliminary data.</text>
</comment>
<sequence>MRKTVRTVWIAAGGALTALAVIGMALGTWSSISLPHSYDFAFPGSYDSADLGRETSETSTVTYTITAPLVIVDVTGPIGVRVASGTAGRLSVRRELTWVDGDRDFGETWENGRTLRAFLSCDADHATGLPRCHGDYVLRVPPAVDVLLVTSSGTARCTPTPAEADCAPGAPS</sequence>
<accession>A0ABV9E7C0</accession>